<proteinExistence type="predicted"/>
<evidence type="ECO:0000313" key="1">
    <source>
        <dbReference type="EMBL" id="AGC72349.1"/>
    </source>
</evidence>
<name>L7VXK5_9BACT</name>
<dbReference type="AlphaFoldDB" id="L7VXK5"/>
<accession>L7VXK5</accession>
<protein>
    <submittedName>
        <fullName evidence="1">Uncharacterized protein</fullName>
    </submittedName>
</protein>
<sequence length="125" mass="13628">MKRKNNPSAVRRRLIQKSAFPKLTDKDVERWLGRLGAVAHEGRQQLGAGCVMQTSDKLAYVSVEEFGQLAPELAATLGNLLASCTKNEFVVMLAGDDAAALTVVDAPAPLAELHRRWAKTLEATR</sequence>
<reference evidence="1" key="1">
    <citation type="submission" date="2012-09" db="EMBL/GenBank/DDBJ databases">
        <title>Metagenomic Characterization of a Microbial Community in Wastewater Detects High Levels of Antibiotic Resistance.</title>
        <authorList>
            <person name="Abrams M."/>
            <person name="Caldwell A."/>
            <person name="Vandaei E."/>
            <person name="Lee W."/>
            <person name="Perrott J."/>
            <person name="Khan S.Y."/>
            <person name="Ta J."/>
            <person name="Romero D."/>
            <person name="Nguyen V."/>
            <person name="Pourmand N."/>
            <person name="Ouverney C.C."/>
        </authorList>
    </citation>
    <scope>NUCLEOTIDE SEQUENCE</scope>
</reference>
<organism evidence="1">
    <name type="scientific">uncultured bacterium A1Q1_fos_2004</name>
    <dbReference type="NCBI Taxonomy" id="1256557"/>
    <lineage>
        <taxon>Bacteria</taxon>
        <taxon>environmental samples</taxon>
    </lineage>
</organism>
<dbReference type="EMBL" id="JX649899">
    <property type="protein sequence ID" value="AGC72349.1"/>
    <property type="molecule type" value="Genomic_DNA"/>
</dbReference>